<dbReference type="EMBL" id="FPKV01000002">
    <property type="protein sequence ID" value="SFZ92009.1"/>
    <property type="molecule type" value="Genomic_DNA"/>
</dbReference>
<dbReference type="SUPFAM" id="SSF49899">
    <property type="entry name" value="Concanavalin A-like lectins/glucanases"/>
    <property type="match status" value="1"/>
</dbReference>
<dbReference type="RefSeq" id="WP_072401443.1">
    <property type="nucleotide sequence ID" value="NZ_FPKV01000002.1"/>
</dbReference>
<feature type="active site" description="Proton acceptor" evidence="4">
    <location>
        <position position="85"/>
    </location>
</feature>
<evidence type="ECO:0000256" key="3">
    <source>
        <dbReference type="ARBA" id="ARBA00023295"/>
    </source>
</evidence>
<dbReference type="PROSITE" id="PS51257">
    <property type="entry name" value="PROKAR_LIPOPROTEIN"/>
    <property type="match status" value="1"/>
</dbReference>
<evidence type="ECO:0000256" key="1">
    <source>
        <dbReference type="ARBA" id="ARBA00009865"/>
    </source>
</evidence>
<evidence type="ECO:0000313" key="8">
    <source>
        <dbReference type="EMBL" id="SFZ92009.1"/>
    </source>
</evidence>
<reference evidence="8 9" key="1">
    <citation type="submission" date="2016-10" db="EMBL/GenBank/DDBJ databases">
        <authorList>
            <person name="de Groot N.N."/>
        </authorList>
    </citation>
    <scope>NUCLEOTIDE SEQUENCE [LARGE SCALE GENOMIC DNA]</scope>
    <source>
        <strain evidence="8 9">DSM 18180</strain>
    </source>
</reference>
<dbReference type="PANTHER" id="PTHR42812:SF12">
    <property type="entry name" value="BETA-XYLOSIDASE-RELATED"/>
    <property type="match status" value="1"/>
</dbReference>
<dbReference type="InterPro" id="IPR006710">
    <property type="entry name" value="Glyco_hydro_43"/>
</dbReference>
<feature type="domain" description="Beta-xylosidase C-terminal Concanavalin A-like" evidence="7">
    <location>
        <begin position="402"/>
        <end position="586"/>
    </location>
</feature>
<keyword evidence="9" id="KW-1185">Reference proteome</keyword>
<dbReference type="InterPro" id="IPR041542">
    <property type="entry name" value="GH43_C2"/>
</dbReference>
<dbReference type="STRING" id="369401.SAMN05428642_102479"/>
<dbReference type="GO" id="GO:0005975">
    <property type="term" value="P:carbohydrate metabolic process"/>
    <property type="evidence" value="ECO:0007669"/>
    <property type="project" value="InterPro"/>
</dbReference>
<dbReference type="InterPro" id="IPR051795">
    <property type="entry name" value="Glycosyl_Hydrlase_43"/>
</dbReference>
<dbReference type="Gene3D" id="2.60.120.200">
    <property type="match status" value="1"/>
</dbReference>
<dbReference type="Pfam" id="PF17851">
    <property type="entry name" value="GH43_C2"/>
    <property type="match status" value="1"/>
</dbReference>
<evidence type="ECO:0000313" key="9">
    <source>
        <dbReference type="Proteomes" id="UP000182544"/>
    </source>
</evidence>
<organism evidence="8 9">
    <name type="scientific">Flaviramulus basaltis</name>
    <dbReference type="NCBI Taxonomy" id="369401"/>
    <lineage>
        <taxon>Bacteria</taxon>
        <taxon>Pseudomonadati</taxon>
        <taxon>Bacteroidota</taxon>
        <taxon>Flavobacteriia</taxon>
        <taxon>Flavobacteriales</taxon>
        <taxon>Flavobacteriaceae</taxon>
        <taxon>Flaviramulus</taxon>
    </lineage>
</organism>
<dbReference type="PANTHER" id="PTHR42812">
    <property type="entry name" value="BETA-XYLOSIDASE"/>
    <property type="match status" value="1"/>
</dbReference>
<proteinExistence type="inferred from homology"/>
<dbReference type="SUPFAM" id="SSF75005">
    <property type="entry name" value="Arabinanase/levansucrase/invertase"/>
    <property type="match status" value="1"/>
</dbReference>
<dbReference type="OrthoDB" id="9801455at2"/>
<evidence type="ECO:0000256" key="4">
    <source>
        <dbReference type="PIRSR" id="PIRSR606710-1"/>
    </source>
</evidence>
<sequence>MKTISINCLNLKGKQFLYLSVIIVFSFFTSCKNKAELEQHEKTTENKEYAEFDWFNYKGKDDVFNTIEKSENEYYNPILAGFYPDPSICRVGNDYYLITSSFAYFPGLPIFKSSDLVNWKQIGHVITRKEQADFSKMGVSRGMFAPTIRYNNGTFYVICTNVEQGGNFIVTTKDPAGEWSNPIWLSEIDGIDPDIFFDDDGKVYITHNGPPPNNETKHDGHRAIYTWEYDLENQKIVSKQKLLVNGGTDMAKKPVWIEAPHILKKDNYYYLICAEGGTSYNHSEVVFRSKNVLGPYVSYENNPILTQRHLSKERPNQISTTGHVDFVETQNGEWWGVYLACRPYEIDYYNTGRETFMLPVTWKDGWPTFEKGNEAHPFTHQKPNLPESLEVIPSTTGNFEWNDDFTSDKLDYKWVFLRNPKDSIYKLQDDNLYLKLAEENIKEIASSSFIVRRQQHQKFEASTKVNFSLTNTSQTTGLVAFQNENHYIFIGERLNKDGDVEIFVERNALKQNEGKPEIVASKVIKSKTDDLFLKIEGNIRYYDFYFKLSKDENWIILAKNIDAINLSTEEAKGFVGTMLGMYASNSHFN</sequence>
<comment type="similarity">
    <text evidence="1 6">Belongs to the glycosyl hydrolase 43 family.</text>
</comment>
<evidence type="ECO:0000256" key="5">
    <source>
        <dbReference type="PIRSR" id="PIRSR606710-2"/>
    </source>
</evidence>
<accession>A0A1K2IHW1</accession>
<evidence type="ECO:0000256" key="6">
    <source>
        <dbReference type="RuleBase" id="RU361187"/>
    </source>
</evidence>
<dbReference type="GO" id="GO:0004553">
    <property type="term" value="F:hydrolase activity, hydrolyzing O-glycosyl compounds"/>
    <property type="evidence" value="ECO:0007669"/>
    <property type="project" value="InterPro"/>
</dbReference>
<evidence type="ECO:0000259" key="7">
    <source>
        <dbReference type="Pfam" id="PF17851"/>
    </source>
</evidence>
<feature type="site" description="Important for catalytic activity, responsible for pKa modulation of the active site Glu and correct orientation of both the proton donor and substrate" evidence="5">
    <location>
        <position position="192"/>
    </location>
</feature>
<keyword evidence="3 6" id="KW-0326">Glycosidase</keyword>
<dbReference type="CDD" id="cd18617">
    <property type="entry name" value="GH43_XynB-like"/>
    <property type="match status" value="1"/>
</dbReference>
<name>A0A1K2IHW1_9FLAO</name>
<keyword evidence="2 6" id="KW-0378">Hydrolase</keyword>
<dbReference type="Pfam" id="PF04616">
    <property type="entry name" value="Glyco_hydro_43"/>
    <property type="match status" value="1"/>
</dbReference>
<dbReference type="Proteomes" id="UP000182544">
    <property type="component" value="Unassembled WGS sequence"/>
</dbReference>
<feature type="active site" description="Proton donor" evidence="4">
    <location>
        <position position="258"/>
    </location>
</feature>
<dbReference type="AlphaFoldDB" id="A0A1K2IHW1"/>
<dbReference type="InterPro" id="IPR023296">
    <property type="entry name" value="Glyco_hydro_beta-prop_sf"/>
</dbReference>
<gene>
    <name evidence="8" type="ORF">SAMN05428642_102479</name>
</gene>
<dbReference type="Gene3D" id="2.115.10.20">
    <property type="entry name" value="Glycosyl hydrolase domain, family 43"/>
    <property type="match status" value="1"/>
</dbReference>
<evidence type="ECO:0000256" key="2">
    <source>
        <dbReference type="ARBA" id="ARBA00022801"/>
    </source>
</evidence>
<dbReference type="InterPro" id="IPR013320">
    <property type="entry name" value="ConA-like_dom_sf"/>
</dbReference>
<protein>
    <submittedName>
        <fullName evidence="8">Alpha-N-arabinofuranosidase</fullName>
    </submittedName>
</protein>